<dbReference type="PANTHER" id="PTHR33495">
    <property type="entry name" value="ANTI-SIGMA FACTOR ANTAGONIST TM_1081-RELATED-RELATED"/>
    <property type="match status" value="1"/>
</dbReference>
<dbReference type="EMBL" id="QUNG01000002">
    <property type="protein sequence ID" value="REG85698.1"/>
    <property type="molecule type" value="Genomic_DNA"/>
</dbReference>
<dbReference type="Gene3D" id="3.30.750.24">
    <property type="entry name" value="STAS domain"/>
    <property type="match status" value="1"/>
</dbReference>
<accession>A0A3E0DRL4</accession>
<dbReference type="PROSITE" id="PS50801">
    <property type="entry name" value="STAS"/>
    <property type="match status" value="1"/>
</dbReference>
<gene>
    <name evidence="2" type="ORF">DFP81_102231</name>
</gene>
<keyword evidence="3" id="KW-1185">Reference proteome</keyword>
<feature type="domain" description="STAS" evidence="1">
    <location>
        <begin position="3"/>
        <end position="100"/>
    </location>
</feature>
<reference evidence="2 3" key="1">
    <citation type="submission" date="2018-08" db="EMBL/GenBank/DDBJ databases">
        <title>Genomic Encyclopedia of Type Strains, Phase III (KMG-III): the genomes of soil and plant-associated and newly described type strains.</title>
        <authorList>
            <person name="Whitman W."/>
        </authorList>
    </citation>
    <scope>NUCLEOTIDE SEQUENCE [LARGE SCALE GENOMIC DNA]</scope>
    <source>
        <strain evidence="2 3">CECT 7375</strain>
    </source>
</reference>
<comment type="caution">
    <text evidence="2">The sequence shown here is derived from an EMBL/GenBank/DDBJ whole genome shotgun (WGS) entry which is preliminary data.</text>
</comment>
<dbReference type="InterPro" id="IPR036513">
    <property type="entry name" value="STAS_dom_sf"/>
</dbReference>
<evidence type="ECO:0000313" key="3">
    <source>
        <dbReference type="Proteomes" id="UP000256542"/>
    </source>
</evidence>
<dbReference type="AlphaFoldDB" id="A0A3E0DRL4"/>
<dbReference type="InterPro" id="IPR058548">
    <property type="entry name" value="MlaB-like_STAS"/>
</dbReference>
<dbReference type="Proteomes" id="UP000256542">
    <property type="component" value="Unassembled WGS sequence"/>
</dbReference>
<dbReference type="PANTHER" id="PTHR33495:SF15">
    <property type="entry name" value="STAS DOMAIN-CONTAINING PROTEIN"/>
    <property type="match status" value="1"/>
</dbReference>
<dbReference type="SUPFAM" id="SSF52091">
    <property type="entry name" value="SpoIIaa-like"/>
    <property type="match status" value="1"/>
</dbReference>
<protein>
    <submittedName>
        <fullName evidence="2">Anti-anti-sigma factor</fullName>
    </submittedName>
</protein>
<sequence>MSISVTADSATNTIEISVLGSFDFSLFHDFREAYADFIGEQHRFCVDLSQVEYLDSAALGMLLSMKNALGEGVTIELKGANDFIKNILMISRFDKRFEIR</sequence>
<dbReference type="CDD" id="cd07043">
    <property type="entry name" value="STAS_anti-anti-sigma_factors"/>
    <property type="match status" value="1"/>
</dbReference>
<dbReference type="GO" id="GO:0043856">
    <property type="term" value="F:anti-sigma factor antagonist activity"/>
    <property type="evidence" value="ECO:0007669"/>
    <property type="project" value="TreeGrafter"/>
</dbReference>
<organism evidence="2 3">
    <name type="scientific">Marinomonas pollencensis</name>
    <dbReference type="NCBI Taxonomy" id="491954"/>
    <lineage>
        <taxon>Bacteria</taxon>
        <taxon>Pseudomonadati</taxon>
        <taxon>Pseudomonadota</taxon>
        <taxon>Gammaproteobacteria</taxon>
        <taxon>Oceanospirillales</taxon>
        <taxon>Oceanospirillaceae</taxon>
        <taxon>Marinomonas</taxon>
    </lineage>
</organism>
<proteinExistence type="predicted"/>
<dbReference type="OrthoDB" id="278639at2"/>
<dbReference type="InterPro" id="IPR002645">
    <property type="entry name" value="STAS_dom"/>
</dbReference>
<evidence type="ECO:0000313" key="2">
    <source>
        <dbReference type="EMBL" id="REG85698.1"/>
    </source>
</evidence>
<dbReference type="RefSeq" id="WP_115896480.1">
    <property type="nucleotide sequence ID" value="NZ_QUNG01000002.1"/>
</dbReference>
<evidence type="ECO:0000259" key="1">
    <source>
        <dbReference type="PROSITE" id="PS50801"/>
    </source>
</evidence>
<name>A0A3E0DRL4_9GAMM</name>
<dbReference type="Pfam" id="PF13466">
    <property type="entry name" value="STAS_2"/>
    <property type="match status" value="1"/>
</dbReference>